<organism evidence="2 3">
    <name type="scientific">Hydrogenispora ethanolica</name>
    <dbReference type="NCBI Taxonomy" id="1082276"/>
    <lineage>
        <taxon>Bacteria</taxon>
        <taxon>Bacillati</taxon>
        <taxon>Bacillota</taxon>
        <taxon>Hydrogenispora</taxon>
    </lineage>
</organism>
<dbReference type="SUPFAM" id="SSF47413">
    <property type="entry name" value="lambda repressor-like DNA-binding domains"/>
    <property type="match status" value="1"/>
</dbReference>
<dbReference type="PANTHER" id="PTHR37301">
    <property type="entry name" value="DNA-BINDING PROTEIN-RELATED"/>
    <property type="match status" value="1"/>
</dbReference>
<sequence length="68" mass="8039">MSIHCRLSVLMGEKRYKIKDVHEKTGLARTTISNLYHDKMERVDYETLNKLCELFECSVGDILKYEKD</sequence>
<evidence type="ECO:0000259" key="1">
    <source>
        <dbReference type="PROSITE" id="PS50943"/>
    </source>
</evidence>
<dbReference type="RefSeq" id="WP_132017596.1">
    <property type="nucleotide sequence ID" value="NZ_SLUN01000054.1"/>
</dbReference>
<dbReference type="PANTHER" id="PTHR37301:SF1">
    <property type="entry name" value="DNA-BINDING PROTEIN"/>
    <property type="match status" value="1"/>
</dbReference>
<dbReference type="PROSITE" id="PS50943">
    <property type="entry name" value="HTH_CROC1"/>
    <property type="match status" value="1"/>
</dbReference>
<dbReference type="Gene3D" id="1.10.260.40">
    <property type="entry name" value="lambda repressor-like DNA-binding domains"/>
    <property type="match status" value="1"/>
</dbReference>
<keyword evidence="3" id="KW-1185">Reference proteome</keyword>
<dbReference type="Proteomes" id="UP000295008">
    <property type="component" value="Unassembled WGS sequence"/>
</dbReference>
<dbReference type="AlphaFoldDB" id="A0A4R1QTB1"/>
<dbReference type="InterPro" id="IPR010982">
    <property type="entry name" value="Lambda_DNA-bd_dom_sf"/>
</dbReference>
<dbReference type="EMBL" id="SLUN01000054">
    <property type="protein sequence ID" value="TCL55725.1"/>
    <property type="molecule type" value="Genomic_DNA"/>
</dbReference>
<dbReference type="InterPro" id="IPR001387">
    <property type="entry name" value="Cro/C1-type_HTH"/>
</dbReference>
<dbReference type="OrthoDB" id="9804186at2"/>
<proteinExistence type="predicted"/>
<dbReference type="Pfam" id="PF13443">
    <property type="entry name" value="HTH_26"/>
    <property type="match status" value="1"/>
</dbReference>
<comment type="caution">
    <text evidence="2">The sequence shown here is derived from an EMBL/GenBank/DDBJ whole genome shotgun (WGS) entry which is preliminary data.</text>
</comment>
<evidence type="ECO:0000313" key="3">
    <source>
        <dbReference type="Proteomes" id="UP000295008"/>
    </source>
</evidence>
<feature type="domain" description="HTH cro/C1-type" evidence="1">
    <location>
        <begin position="23"/>
        <end position="62"/>
    </location>
</feature>
<reference evidence="2 3" key="1">
    <citation type="submission" date="2019-03" db="EMBL/GenBank/DDBJ databases">
        <title>Genomic Encyclopedia of Type Strains, Phase IV (KMG-IV): sequencing the most valuable type-strain genomes for metagenomic binning, comparative biology and taxonomic classification.</title>
        <authorList>
            <person name="Goeker M."/>
        </authorList>
    </citation>
    <scope>NUCLEOTIDE SEQUENCE [LARGE SCALE GENOMIC DNA]</scope>
    <source>
        <strain evidence="2 3">LX-B</strain>
    </source>
</reference>
<evidence type="ECO:0000313" key="2">
    <source>
        <dbReference type="EMBL" id="TCL55725.1"/>
    </source>
</evidence>
<dbReference type="GO" id="GO:0003677">
    <property type="term" value="F:DNA binding"/>
    <property type="evidence" value="ECO:0007669"/>
    <property type="project" value="InterPro"/>
</dbReference>
<protein>
    <submittedName>
        <fullName evidence="2">Putative transcriptional regulator</fullName>
    </submittedName>
</protein>
<name>A0A4R1QTB1_HYDET</name>
<gene>
    <name evidence="2" type="ORF">EDC14_10548</name>
</gene>
<accession>A0A4R1QTB1</accession>